<comment type="similarity">
    <text evidence="1">Belongs to the peptidase S33 family.</text>
</comment>
<dbReference type="EMBL" id="PVBT01000004">
    <property type="protein sequence ID" value="PRD52145.1"/>
    <property type="molecule type" value="Genomic_DNA"/>
</dbReference>
<gene>
    <name evidence="6" type="ORF">C5750_14600</name>
</gene>
<proteinExistence type="inferred from homology"/>
<dbReference type="SUPFAM" id="SSF53474">
    <property type="entry name" value="alpha/beta-Hydrolases"/>
    <property type="match status" value="1"/>
</dbReference>
<dbReference type="PIRSF" id="PIRSF001112">
    <property type="entry name" value="Epoxide_hydrolase"/>
    <property type="match status" value="1"/>
</dbReference>
<dbReference type="Pfam" id="PF06441">
    <property type="entry name" value="EHN"/>
    <property type="match status" value="1"/>
</dbReference>
<evidence type="ECO:0000256" key="4">
    <source>
        <dbReference type="PIRSR" id="PIRSR001112-1"/>
    </source>
</evidence>
<evidence type="ECO:0000256" key="3">
    <source>
        <dbReference type="ARBA" id="ARBA00022801"/>
    </source>
</evidence>
<dbReference type="InterPro" id="IPR000639">
    <property type="entry name" value="Epox_hydrolase-like"/>
</dbReference>
<dbReference type="RefSeq" id="WP_105734655.1">
    <property type="nucleotide sequence ID" value="NZ_PVBT01000004.1"/>
</dbReference>
<dbReference type="PANTHER" id="PTHR21661:SF35">
    <property type="entry name" value="EPOXIDE HYDROLASE"/>
    <property type="match status" value="1"/>
</dbReference>
<name>A0A2S9JGP0_9HYPH</name>
<evidence type="ECO:0000256" key="1">
    <source>
        <dbReference type="ARBA" id="ARBA00010088"/>
    </source>
</evidence>
<keyword evidence="3" id="KW-0378">Hydrolase</keyword>
<dbReference type="PANTHER" id="PTHR21661">
    <property type="entry name" value="EPOXIDE HYDROLASE 1-RELATED"/>
    <property type="match status" value="1"/>
</dbReference>
<sequence>MKPFQIRITDEQIEDLKTRVRQTRWPGSIFQGGDEDGVSLALVQKLATHWSEEFDWRARESQLNELPQFTVDIDGQDIHFIHKRGVGPNARPLILTHGWPGSFVEFERVIPLLTDPGSHGGDPRDAFDVVVPSLPGFGFSAAPRQPGLNARRVAGLWQKLMLQLGYERYFAQGGDIGAGVSAWLGALYPASVDGIHLNYIPGSFRPPLGADYPAITSEEQQFLDRATKFASVEGAYSLLQATKPQTLSFSLSDSPVGLLGWIAEKFASWSDCDGDLQTVISADALLTNVSIYWFGNTIDSSLRMYKENRLQPFSFPDVSNVSVPMSFAHFPKELPTPPRSWVERVFDVRRWTDMAKGGHFAALEQPELLVRDIQDSFRVSRAPITAAAV</sequence>
<reference evidence="6 7" key="1">
    <citation type="submission" date="2018-02" db="EMBL/GenBank/DDBJ databases">
        <title>The draft genome of Phyllobacterium myrsinacearum DSM5892.</title>
        <authorList>
            <person name="Li L."/>
            <person name="Liu L."/>
            <person name="Zhang X."/>
            <person name="Wang T."/>
        </authorList>
    </citation>
    <scope>NUCLEOTIDE SEQUENCE [LARGE SCALE GENOMIC DNA]</scope>
    <source>
        <strain evidence="6 7">DSM 5892</strain>
    </source>
</reference>
<evidence type="ECO:0000259" key="5">
    <source>
        <dbReference type="Pfam" id="PF06441"/>
    </source>
</evidence>
<feature type="domain" description="Epoxide hydrolase N-terminal" evidence="5">
    <location>
        <begin position="1"/>
        <end position="106"/>
    </location>
</feature>
<dbReference type="GO" id="GO:0097176">
    <property type="term" value="P:epoxide metabolic process"/>
    <property type="evidence" value="ECO:0007669"/>
    <property type="project" value="TreeGrafter"/>
</dbReference>
<dbReference type="PRINTS" id="PR00412">
    <property type="entry name" value="EPOXHYDRLASE"/>
</dbReference>
<dbReference type="InterPro" id="IPR016292">
    <property type="entry name" value="Epoxide_hydrolase"/>
</dbReference>
<keyword evidence="7" id="KW-1185">Reference proteome</keyword>
<dbReference type="Proteomes" id="UP000238563">
    <property type="component" value="Unassembled WGS sequence"/>
</dbReference>
<feature type="active site" description="Proton donor" evidence="4">
    <location>
        <position position="305"/>
    </location>
</feature>
<comment type="caution">
    <text evidence="6">The sequence shown here is derived from an EMBL/GenBank/DDBJ whole genome shotgun (WGS) entry which is preliminary data.</text>
</comment>
<organism evidence="6 7">
    <name type="scientific">Phyllobacterium myrsinacearum</name>
    <dbReference type="NCBI Taxonomy" id="28101"/>
    <lineage>
        <taxon>Bacteria</taxon>
        <taxon>Pseudomonadati</taxon>
        <taxon>Pseudomonadota</taxon>
        <taxon>Alphaproteobacteria</taxon>
        <taxon>Hyphomicrobiales</taxon>
        <taxon>Phyllobacteriaceae</taxon>
        <taxon>Phyllobacterium</taxon>
    </lineage>
</organism>
<dbReference type="Gene3D" id="3.40.50.1820">
    <property type="entry name" value="alpha/beta hydrolase"/>
    <property type="match status" value="1"/>
</dbReference>
<dbReference type="OrthoDB" id="27092at2"/>
<feature type="active site" description="Proton acceptor" evidence="4">
    <location>
        <position position="359"/>
    </location>
</feature>
<evidence type="ECO:0000256" key="2">
    <source>
        <dbReference type="ARBA" id="ARBA00022797"/>
    </source>
</evidence>
<dbReference type="GO" id="GO:0004301">
    <property type="term" value="F:epoxide hydrolase activity"/>
    <property type="evidence" value="ECO:0007669"/>
    <property type="project" value="TreeGrafter"/>
</dbReference>
<dbReference type="AlphaFoldDB" id="A0A2S9JGP0"/>
<keyword evidence="2" id="KW-0058">Aromatic hydrocarbons catabolism</keyword>
<protein>
    <submittedName>
        <fullName evidence="6">Multidrug MFS transporter</fullName>
    </submittedName>
</protein>
<evidence type="ECO:0000313" key="6">
    <source>
        <dbReference type="EMBL" id="PRD52145.1"/>
    </source>
</evidence>
<accession>A0A2S9JGP0</accession>
<dbReference type="InterPro" id="IPR010497">
    <property type="entry name" value="Epoxide_hydro_N"/>
</dbReference>
<dbReference type="InterPro" id="IPR029058">
    <property type="entry name" value="AB_hydrolase_fold"/>
</dbReference>
<evidence type="ECO:0000313" key="7">
    <source>
        <dbReference type="Proteomes" id="UP000238563"/>
    </source>
</evidence>
<feature type="active site" description="Nucleophile" evidence="4">
    <location>
        <position position="175"/>
    </location>
</feature>